<dbReference type="InterPro" id="IPR058248">
    <property type="entry name" value="Lxx211020-like"/>
</dbReference>
<evidence type="ECO:0008006" key="5">
    <source>
        <dbReference type="Google" id="ProtNLM"/>
    </source>
</evidence>
<accession>A0A238T9S1</accession>
<dbReference type="RefSeq" id="WP_095062354.1">
    <property type="nucleotide sequence ID" value="NZ_FXUV02000018.1"/>
</dbReference>
<dbReference type="EMBL" id="FXUV02000018">
    <property type="protein sequence ID" value="SNB63756.1"/>
    <property type="molecule type" value="Genomic_DNA"/>
</dbReference>
<proteinExistence type="predicted"/>
<evidence type="ECO:0000256" key="1">
    <source>
        <dbReference type="SAM" id="SignalP"/>
    </source>
</evidence>
<dbReference type="InterPro" id="IPR036182">
    <property type="entry name" value="PCuAC_sf"/>
</dbReference>
<name>A0A238T9S1_9NEIS</name>
<reference evidence="2" key="1">
    <citation type="submission" date="2017-05" db="EMBL/GenBank/DDBJ databases">
        <authorList>
            <person name="Song R."/>
            <person name="Chenine A.L."/>
            <person name="Ruprecht R.M."/>
        </authorList>
    </citation>
    <scope>NUCLEOTIDE SEQUENCE</scope>
    <source>
        <strain evidence="2">Kingella_eburonensis</strain>
    </source>
</reference>
<dbReference type="PANTHER" id="PTHR36302:SF1">
    <property type="entry name" value="COPPER CHAPERONE PCU(A)C"/>
    <property type="match status" value="1"/>
</dbReference>
<dbReference type="Gene3D" id="2.60.40.1890">
    <property type="entry name" value="PCu(A)C copper chaperone"/>
    <property type="match status" value="1"/>
</dbReference>
<dbReference type="OrthoDB" id="9796962at2"/>
<dbReference type="Proteomes" id="UP000215450">
    <property type="component" value="Unassembled WGS sequence"/>
</dbReference>
<dbReference type="STRING" id="1522312.GCA_900177895_01475"/>
<protein>
    <recommendedName>
        <fullName evidence="5">Copper chaperone PCu(A)C</fullName>
    </recommendedName>
</protein>
<organism evidence="3 4">
    <name type="scientific">Kingella negevensis</name>
    <dbReference type="NCBI Taxonomy" id="1522312"/>
    <lineage>
        <taxon>Bacteria</taxon>
        <taxon>Pseudomonadati</taxon>
        <taxon>Pseudomonadota</taxon>
        <taxon>Betaproteobacteria</taxon>
        <taxon>Neisseriales</taxon>
        <taxon>Neisseriaceae</taxon>
        <taxon>Kingella</taxon>
    </lineage>
</organism>
<sequence length="156" mass="17220">MKKTVFTLAAALLCNMAMAQGIETSEVYARPTVEGMHASGVFLNFNNTDKQNDKLIGAEVDAKLATAQIHNHINENGVMKMREVKGGVDLPAGQTQAFKPGSYHIMLMNLQKTLKVGDTFPLTLKFERNKPQTVTVTVKEMGHMAGHQHGKHEHKH</sequence>
<dbReference type="EMBL" id="FXUV01000016">
    <property type="protein sequence ID" value="SMQ12170.1"/>
    <property type="molecule type" value="Genomic_DNA"/>
</dbReference>
<dbReference type="InterPro" id="IPR007410">
    <property type="entry name" value="LpqE-like"/>
</dbReference>
<dbReference type="AlphaFoldDB" id="A0A238T9S1"/>
<gene>
    <name evidence="3" type="ORF">KEBURONENSIS_01104</name>
    <name evidence="2" type="ORF">KEBURONENSIS_01180</name>
</gene>
<dbReference type="SUPFAM" id="SSF110087">
    <property type="entry name" value="DR1885-like metal-binding protein"/>
    <property type="match status" value="1"/>
</dbReference>
<evidence type="ECO:0000313" key="2">
    <source>
        <dbReference type="EMBL" id="SMQ12170.1"/>
    </source>
</evidence>
<feature type="signal peptide" evidence="1">
    <location>
        <begin position="1"/>
        <end position="19"/>
    </location>
</feature>
<feature type="chain" id="PRO_5015075247" description="Copper chaperone PCu(A)C" evidence="1">
    <location>
        <begin position="20"/>
        <end position="156"/>
    </location>
</feature>
<evidence type="ECO:0000313" key="3">
    <source>
        <dbReference type="EMBL" id="SNB63756.1"/>
    </source>
</evidence>
<keyword evidence="4" id="KW-1185">Reference proteome</keyword>
<dbReference type="PANTHER" id="PTHR36302">
    <property type="entry name" value="BLR7088 PROTEIN"/>
    <property type="match status" value="1"/>
</dbReference>
<keyword evidence="1" id="KW-0732">Signal</keyword>
<evidence type="ECO:0000313" key="4">
    <source>
        <dbReference type="Proteomes" id="UP000215450"/>
    </source>
</evidence>
<dbReference type="Pfam" id="PF04314">
    <property type="entry name" value="PCuAC"/>
    <property type="match status" value="1"/>
</dbReference>
<reference evidence="3 4" key="2">
    <citation type="submission" date="2017-06" db="EMBL/GenBank/DDBJ databases">
        <authorList>
            <person name="Kim H.J."/>
            <person name="Triplett B.A."/>
        </authorList>
    </citation>
    <scope>NUCLEOTIDE SEQUENCE [LARGE SCALE GENOMIC DNA]</scope>
    <source>
        <strain evidence="3">Kingella_eburonensis</strain>
    </source>
</reference>